<protein>
    <recommendedName>
        <fullName evidence="3">GYD domain-containing protein</fullName>
    </recommendedName>
</protein>
<dbReference type="EMBL" id="UINC01000532">
    <property type="protein sequence ID" value="SUZ56922.1"/>
    <property type="molecule type" value="Genomic_DNA"/>
</dbReference>
<feature type="region of interest" description="Disordered" evidence="1">
    <location>
        <begin position="1"/>
        <end position="20"/>
    </location>
</feature>
<evidence type="ECO:0008006" key="3">
    <source>
        <dbReference type="Google" id="ProtNLM"/>
    </source>
</evidence>
<organism evidence="2">
    <name type="scientific">marine metagenome</name>
    <dbReference type="NCBI Taxonomy" id="408172"/>
    <lineage>
        <taxon>unclassified sequences</taxon>
        <taxon>metagenomes</taxon>
        <taxon>ecological metagenomes</taxon>
    </lineage>
</organism>
<reference evidence="2" key="1">
    <citation type="submission" date="2018-05" db="EMBL/GenBank/DDBJ databases">
        <authorList>
            <person name="Lanie J.A."/>
            <person name="Ng W.-L."/>
            <person name="Kazmierczak K.M."/>
            <person name="Andrzejewski T.M."/>
            <person name="Davidsen T.M."/>
            <person name="Wayne K.J."/>
            <person name="Tettelin H."/>
            <person name="Glass J.I."/>
            <person name="Rusch D."/>
            <person name="Podicherti R."/>
            <person name="Tsui H.-C.T."/>
            <person name="Winkler M.E."/>
        </authorList>
    </citation>
    <scope>NUCLEOTIDE SEQUENCE</scope>
</reference>
<gene>
    <name evidence="2" type="ORF">METZ01_LOCUS9776</name>
</gene>
<dbReference type="Pfam" id="PF08734">
    <property type="entry name" value="GYD"/>
    <property type="match status" value="1"/>
</dbReference>
<accession>A0A381NQQ2</accession>
<evidence type="ECO:0000313" key="2">
    <source>
        <dbReference type="EMBL" id="SUZ56922.1"/>
    </source>
</evidence>
<proteinExistence type="predicted"/>
<sequence>MKGSYTHQGLSDLVSSPEDRSGVIKDLGESVGGQIITFGYCFGDYDFVGVFEFPDNTTAASLVMTVASTGSITNAKITVLIPIADGFAAGQKAKDMTYHAQGQ</sequence>
<name>A0A381NQQ2_9ZZZZ</name>
<dbReference type="AlphaFoldDB" id="A0A381NQQ2"/>
<dbReference type="InterPro" id="IPR014845">
    <property type="entry name" value="GYD/TTHA1554"/>
</dbReference>
<evidence type="ECO:0000256" key="1">
    <source>
        <dbReference type="SAM" id="MobiDB-lite"/>
    </source>
</evidence>